<keyword evidence="1" id="KW-0378">Hydrolase</keyword>
<dbReference type="InterPro" id="IPR036412">
    <property type="entry name" value="HAD-like_sf"/>
</dbReference>
<dbReference type="PANTHER" id="PTHR43316">
    <property type="entry name" value="HYDROLASE, HALOACID DELAHOGENASE-RELATED"/>
    <property type="match status" value="1"/>
</dbReference>
<dbReference type="Proteomes" id="UP000019804">
    <property type="component" value="Unassembled WGS sequence"/>
</dbReference>
<dbReference type="SUPFAM" id="SSF56784">
    <property type="entry name" value="HAD-like"/>
    <property type="match status" value="1"/>
</dbReference>
<evidence type="ECO:0000313" key="3">
    <source>
        <dbReference type="Proteomes" id="UP000019804"/>
    </source>
</evidence>
<name>A0A017SLX8_ASPRC</name>
<dbReference type="Gene3D" id="3.40.50.1000">
    <property type="entry name" value="HAD superfamily/HAD-like"/>
    <property type="match status" value="1"/>
</dbReference>
<dbReference type="Gene3D" id="1.10.150.240">
    <property type="entry name" value="Putative phosphatase, domain 2"/>
    <property type="match status" value="1"/>
</dbReference>
<organism evidence="2 3">
    <name type="scientific">Aspergillus ruber (strain CBS 135680)</name>
    <dbReference type="NCBI Taxonomy" id="1388766"/>
    <lineage>
        <taxon>Eukaryota</taxon>
        <taxon>Fungi</taxon>
        <taxon>Dikarya</taxon>
        <taxon>Ascomycota</taxon>
        <taxon>Pezizomycotina</taxon>
        <taxon>Eurotiomycetes</taxon>
        <taxon>Eurotiomycetidae</taxon>
        <taxon>Eurotiales</taxon>
        <taxon>Aspergillaceae</taxon>
        <taxon>Aspergillus</taxon>
        <taxon>Aspergillus subgen. Aspergillus</taxon>
    </lineage>
</organism>
<dbReference type="PRINTS" id="PR00413">
    <property type="entry name" value="HADHALOGNASE"/>
</dbReference>
<dbReference type="InterPro" id="IPR051540">
    <property type="entry name" value="S-2-haloacid_dehalogenase"/>
</dbReference>
<protein>
    <submittedName>
        <fullName evidence="2">HAD-like protein</fullName>
    </submittedName>
</protein>
<dbReference type="AlphaFoldDB" id="A0A017SLX8"/>
<accession>A0A017SLX8</accession>
<dbReference type="InterPro" id="IPR023198">
    <property type="entry name" value="PGP-like_dom2"/>
</dbReference>
<dbReference type="GeneID" id="63696333"/>
<dbReference type="InterPro" id="IPR023214">
    <property type="entry name" value="HAD_sf"/>
</dbReference>
<proteinExistence type="predicted"/>
<dbReference type="RefSeq" id="XP_040641307.1">
    <property type="nucleotide sequence ID" value="XM_040781209.1"/>
</dbReference>
<keyword evidence="3" id="KW-1185">Reference proteome</keyword>
<dbReference type="EMBL" id="KK088415">
    <property type="protein sequence ID" value="EYE97619.1"/>
    <property type="molecule type" value="Genomic_DNA"/>
</dbReference>
<sequence>MPAYKNVVFDVVGTLVSYDRIYNAIDTRLGPKLREHNVQPSFLGYTWVEVAEREYTYLSVSGAYTPYATIFEKIFHRMLYQAGIADPATVGTDEDLAYIMQEYANLDLRPGAMECVQKLREAGFTVWALTAGDLNRVGAYLRNAGVEISSENLLSCDTAGVGKPDPGAYRPLFEKLETEGGEKPWFAAAHMWDVSAARRTGFRGAYCTVYEKQALPELFGEMEVTADSLPEMAAGIVASEG</sequence>
<dbReference type="InterPro" id="IPR006439">
    <property type="entry name" value="HAD-SF_hydro_IA"/>
</dbReference>
<reference evidence="3" key="1">
    <citation type="journal article" date="2014" name="Nat. Commun.">
        <title>Genomic adaptations of the halophilic Dead Sea filamentous fungus Eurotium rubrum.</title>
        <authorList>
            <person name="Kis-Papo T."/>
            <person name="Weig A.R."/>
            <person name="Riley R."/>
            <person name="Persoh D."/>
            <person name="Salamov A."/>
            <person name="Sun H."/>
            <person name="Lipzen A."/>
            <person name="Wasser S.P."/>
            <person name="Rambold G."/>
            <person name="Grigoriev I.V."/>
            <person name="Nevo E."/>
        </authorList>
    </citation>
    <scope>NUCLEOTIDE SEQUENCE [LARGE SCALE GENOMIC DNA]</scope>
    <source>
        <strain evidence="3">CBS 135680</strain>
    </source>
</reference>
<dbReference type="GO" id="GO:0016791">
    <property type="term" value="F:phosphatase activity"/>
    <property type="evidence" value="ECO:0007669"/>
    <property type="project" value="UniProtKB-ARBA"/>
</dbReference>
<gene>
    <name evidence="2" type="ORF">EURHEDRAFT_409850</name>
</gene>
<dbReference type="PANTHER" id="PTHR43316:SF4">
    <property type="entry name" value="ACID DEHALOGENASE, PUTATIVE (AFU_ORTHOLOGUE AFUA_8G05870)-RELATED"/>
    <property type="match status" value="1"/>
</dbReference>
<dbReference type="Pfam" id="PF00702">
    <property type="entry name" value="Hydrolase"/>
    <property type="match status" value="1"/>
</dbReference>
<dbReference type="STRING" id="1388766.A0A017SLX8"/>
<dbReference type="HOGENOM" id="CLU_045011_2_0_1"/>
<evidence type="ECO:0000313" key="2">
    <source>
        <dbReference type="EMBL" id="EYE97619.1"/>
    </source>
</evidence>
<evidence type="ECO:0000256" key="1">
    <source>
        <dbReference type="ARBA" id="ARBA00022801"/>
    </source>
</evidence>
<dbReference type="OrthoDB" id="2363873at2759"/>